<accession>A0A3G3MA26</accession>
<dbReference type="KEGG" id="vg:70080901"/>
<dbReference type="EMBL" id="MH976515">
    <property type="protein sequence ID" value="AYR03253.1"/>
    <property type="molecule type" value="Genomic_DNA"/>
</dbReference>
<keyword evidence="2" id="KW-1185">Reference proteome</keyword>
<proteinExistence type="predicted"/>
<dbReference type="Proteomes" id="UP000280547">
    <property type="component" value="Segment"/>
</dbReference>
<protein>
    <submittedName>
        <fullName evidence="1">Uncharacterized protein</fullName>
    </submittedName>
</protein>
<sequence length="51" mass="5702">MRFTIRLFGRELLSFSFSETDASEEVASLVSDTTPSFGFVYSDMEDNGKAL</sequence>
<evidence type="ECO:0000313" key="1">
    <source>
        <dbReference type="EMBL" id="AYR03253.1"/>
    </source>
</evidence>
<dbReference type="RefSeq" id="YP_010246355.1">
    <property type="nucleotide sequence ID" value="NC_060134.1"/>
</dbReference>
<dbReference type="GeneID" id="70080901"/>
<reference evidence="1 2" key="1">
    <citation type="submission" date="2018-09" db="EMBL/GenBank/DDBJ databases">
        <authorList>
            <person name="Amanuel B.M."/>
            <person name="Anspach C.J."/>
            <person name="Chiquito R.J."/>
            <person name="Gales J.M."/>
            <person name="Hall T."/>
            <person name="Hotaki K."/>
            <person name="Lozano B."/>
            <person name="Mugisha B."/>
            <person name="Fogarty M.P."/>
            <person name="Leadon S.A."/>
            <person name="Molloy S.D."/>
            <person name="Garlena R.A."/>
            <person name="Russell D.A."/>
            <person name="Pope W.H."/>
            <person name="Jacobs-Sera D."/>
            <person name="Hatfull G.F."/>
        </authorList>
    </citation>
    <scope>NUCLEOTIDE SEQUENCE [LARGE SCALE GENOMIC DNA]</scope>
</reference>
<evidence type="ECO:0000313" key="2">
    <source>
        <dbReference type="Proteomes" id="UP000280547"/>
    </source>
</evidence>
<name>A0A3G3MA26_9CAUD</name>
<organism evidence="1 2">
    <name type="scientific">Gordonia phage Octobien14</name>
    <dbReference type="NCBI Taxonomy" id="2483673"/>
    <lineage>
        <taxon>Viruses</taxon>
        <taxon>Duplodnaviria</taxon>
        <taxon>Heunggongvirae</taxon>
        <taxon>Uroviricota</taxon>
        <taxon>Caudoviricetes</taxon>
        <taxon>Deeyouvirinae</taxon>
        <taxon>Octobienvirus</taxon>
        <taxon>Octobienvirus octobien14</taxon>
    </lineage>
</organism>
<gene>
    <name evidence="1" type="primary">116</name>
    <name evidence="1" type="ORF">SEA_OCTOBIEN14_116</name>
</gene>